<dbReference type="EMBL" id="GG666600">
    <property type="protein sequence ID" value="EEN50744.1"/>
    <property type="molecule type" value="Genomic_DNA"/>
</dbReference>
<dbReference type="Pfam" id="PF15711">
    <property type="entry name" value="ILEI"/>
    <property type="match status" value="1"/>
</dbReference>
<evidence type="ECO:0000313" key="2">
    <source>
        <dbReference type="EMBL" id="EEN50744.1"/>
    </source>
</evidence>
<gene>
    <name evidence="2" type="ORF">BRAFLDRAFT_81183</name>
</gene>
<organism>
    <name type="scientific">Branchiostoma floridae</name>
    <name type="common">Florida lancelet</name>
    <name type="synonym">Amphioxus</name>
    <dbReference type="NCBI Taxonomy" id="7739"/>
    <lineage>
        <taxon>Eukaryota</taxon>
        <taxon>Metazoa</taxon>
        <taxon>Chordata</taxon>
        <taxon>Cephalochordata</taxon>
        <taxon>Leptocardii</taxon>
        <taxon>Amphioxiformes</taxon>
        <taxon>Branchiostomatidae</taxon>
        <taxon>Branchiostoma</taxon>
    </lineage>
</organism>
<protein>
    <recommendedName>
        <fullName evidence="1">ILEI/PANDER domain-containing protein</fullName>
    </recommendedName>
</protein>
<sequence length="109" mass="12040">MTGAATHEVTFNTNWVPEDDAAMANFIRNDIPQNSIVLITAQFSWSRHARECVIAMKEIGAQEPVHAGFGDTFAMVGFKGTYWPTWIQQVNLPSGQGPAQIYTKIPLMG</sequence>
<dbReference type="PANTHER" id="PTHR15535">
    <property type="entry name" value="TRANSMEMBRANE PROTEIN 2-RELATED"/>
    <property type="match status" value="1"/>
</dbReference>
<name>C3Z9P8_BRAFL</name>
<proteinExistence type="predicted"/>
<reference evidence="2" key="1">
    <citation type="journal article" date="2008" name="Nature">
        <title>The amphioxus genome and the evolution of the chordate karyotype.</title>
        <authorList>
            <consortium name="US DOE Joint Genome Institute (JGI-PGF)"/>
            <person name="Putnam N.H."/>
            <person name="Butts T."/>
            <person name="Ferrier D.E.K."/>
            <person name="Furlong R.F."/>
            <person name="Hellsten U."/>
            <person name="Kawashima T."/>
            <person name="Robinson-Rechavi M."/>
            <person name="Shoguchi E."/>
            <person name="Terry A."/>
            <person name="Yu J.-K."/>
            <person name="Benito-Gutierrez E.L."/>
            <person name="Dubchak I."/>
            <person name="Garcia-Fernandez J."/>
            <person name="Gibson-Brown J.J."/>
            <person name="Grigoriev I.V."/>
            <person name="Horton A.C."/>
            <person name="de Jong P.J."/>
            <person name="Jurka J."/>
            <person name="Kapitonov V.V."/>
            <person name="Kohara Y."/>
            <person name="Kuroki Y."/>
            <person name="Lindquist E."/>
            <person name="Lucas S."/>
            <person name="Osoegawa K."/>
            <person name="Pennacchio L.A."/>
            <person name="Salamov A.A."/>
            <person name="Satou Y."/>
            <person name="Sauka-Spengler T."/>
            <person name="Schmutz J."/>
            <person name="Shin-I T."/>
            <person name="Toyoda A."/>
            <person name="Bronner-Fraser M."/>
            <person name="Fujiyama A."/>
            <person name="Holland L.Z."/>
            <person name="Holland P.W.H."/>
            <person name="Satoh N."/>
            <person name="Rokhsar D.S."/>
        </authorList>
    </citation>
    <scope>NUCLEOTIDE SEQUENCE [LARGE SCALE GENOMIC DNA]</scope>
    <source>
        <strain evidence="2">S238N-H82</strain>
        <tissue evidence="2">Testes</tissue>
    </source>
</reference>
<feature type="domain" description="ILEI/PANDER" evidence="1">
    <location>
        <begin position="2"/>
        <end position="80"/>
    </location>
</feature>
<dbReference type="AlphaFoldDB" id="C3Z9P8"/>
<dbReference type="PANTHER" id="PTHR15535:SF17">
    <property type="entry name" value="TRANSMEMBRANE PROTEIN"/>
    <property type="match status" value="1"/>
</dbReference>
<dbReference type="InParanoid" id="C3Z9P8"/>
<dbReference type="InterPro" id="IPR052252">
    <property type="entry name" value="CEMIP/CEMIP2"/>
</dbReference>
<dbReference type="InterPro" id="IPR039477">
    <property type="entry name" value="ILEI/PANDER_dom"/>
</dbReference>
<accession>C3Z9P8</accession>
<evidence type="ECO:0000259" key="1">
    <source>
        <dbReference type="Pfam" id="PF15711"/>
    </source>
</evidence>